<protein>
    <submittedName>
        <fullName evidence="1">Protein CBG26460</fullName>
    </submittedName>
</protein>
<evidence type="ECO:0000313" key="1">
    <source>
        <dbReference type="EMBL" id="CAS00477.1"/>
    </source>
</evidence>
<name>B6IKP7_CAEBR</name>
<organism evidence="1 2">
    <name type="scientific">Caenorhabditis briggsae</name>
    <dbReference type="NCBI Taxonomy" id="6238"/>
    <lineage>
        <taxon>Eukaryota</taxon>
        <taxon>Metazoa</taxon>
        <taxon>Ecdysozoa</taxon>
        <taxon>Nematoda</taxon>
        <taxon>Chromadorea</taxon>
        <taxon>Rhabditida</taxon>
        <taxon>Rhabditina</taxon>
        <taxon>Rhabditomorpha</taxon>
        <taxon>Rhabditoidea</taxon>
        <taxon>Rhabditidae</taxon>
        <taxon>Peloderinae</taxon>
        <taxon>Caenorhabditis</taxon>
    </lineage>
</organism>
<dbReference type="KEGG" id="cbr:CBG_26460"/>
<dbReference type="RefSeq" id="XP_045100036.1">
    <property type="nucleotide sequence ID" value="XM_045235979.1"/>
</dbReference>
<sequence>MKIFFSGVVFRYINERDKRIAIKNEREGQLKTDFGLLPEQ</sequence>
<dbReference type="AlphaFoldDB" id="B6IKP7"/>
<keyword evidence="2" id="KW-1185">Reference proteome</keyword>
<gene>
    <name evidence="1" type="ORF">CBG26460</name>
    <name evidence="1" type="ORF">CBG_26460</name>
</gene>
<dbReference type="Proteomes" id="UP000008549">
    <property type="component" value="Unassembled WGS sequence"/>
</dbReference>
<accession>B6IKP7</accession>
<dbReference type="CTD" id="68917938"/>
<dbReference type="EMBL" id="HE600976">
    <property type="protein sequence ID" value="CAS00477.1"/>
    <property type="molecule type" value="Genomic_DNA"/>
</dbReference>
<dbReference type="InParanoid" id="B6IKP7"/>
<reference evidence="1 2" key="2">
    <citation type="journal article" date="2011" name="PLoS Genet.">
        <title>Caenorhabditis briggsae recombinant inbred line genotypes reveal inter-strain incompatibility and the evolution of recombination.</title>
        <authorList>
            <person name="Ross J.A."/>
            <person name="Koboldt D.C."/>
            <person name="Staisch J.E."/>
            <person name="Chamberlin H.M."/>
            <person name="Gupta B.P."/>
            <person name="Miller R.D."/>
            <person name="Baird S.E."/>
            <person name="Haag E.S."/>
        </authorList>
    </citation>
    <scope>NUCLEOTIDE SEQUENCE [LARGE SCALE GENOMIC DNA]</scope>
    <source>
        <strain evidence="1 2">AF16</strain>
    </source>
</reference>
<reference evidence="1 2" key="1">
    <citation type="journal article" date="2003" name="PLoS Biol.">
        <title>The genome sequence of Caenorhabditis briggsae: a platform for comparative genomics.</title>
        <authorList>
            <person name="Stein L.D."/>
            <person name="Bao Z."/>
            <person name="Blasiar D."/>
            <person name="Blumenthal T."/>
            <person name="Brent M.R."/>
            <person name="Chen N."/>
            <person name="Chinwalla A."/>
            <person name="Clarke L."/>
            <person name="Clee C."/>
            <person name="Coghlan A."/>
            <person name="Coulson A."/>
            <person name="D'Eustachio P."/>
            <person name="Fitch D.H."/>
            <person name="Fulton L.A."/>
            <person name="Fulton R.E."/>
            <person name="Griffiths-Jones S."/>
            <person name="Harris T.W."/>
            <person name="Hillier L.W."/>
            <person name="Kamath R."/>
            <person name="Kuwabara P.E."/>
            <person name="Mardis E.R."/>
            <person name="Marra M.A."/>
            <person name="Miner T.L."/>
            <person name="Minx P."/>
            <person name="Mullikin J.C."/>
            <person name="Plumb R.W."/>
            <person name="Rogers J."/>
            <person name="Schein J.E."/>
            <person name="Sohrmann M."/>
            <person name="Spieth J."/>
            <person name="Stajich J.E."/>
            <person name="Wei C."/>
            <person name="Willey D."/>
            <person name="Wilson R.K."/>
            <person name="Durbin R."/>
            <person name="Waterston R.H."/>
        </authorList>
    </citation>
    <scope>NUCLEOTIDE SEQUENCE [LARGE SCALE GENOMIC DNA]</scope>
    <source>
        <strain evidence="1 2">AF16</strain>
    </source>
</reference>
<proteinExistence type="predicted"/>
<dbReference type="HOGENOM" id="CLU_3299877_0_0_1"/>
<evidence type="ECO:0000313" key="2">
    <source>
        <dbReference type="Proteomes" id="UP000008549"/>
    </source>
</evidence>
<dbReference type="GeneID" id="68917938"/>